<feature type="transmembrane region" description="Helical" evidence="1">
    <location>
        <begin position="57"/>
        <end position="78"/>
    </location>
</feature>
<evidence type="ECO:0000313" key="3">
    <source>
        <dbReference type="Proteomes" id="UP000294911"/>
    </source>
</evidence>
<keyword evidence="3" id="KW-1185">Reference proteome</keyword>
<evidence type="ECO:0000256" key="1">
    <source>
        <dbReference type="SAM" id="Phobius"/>
    </source>
</evidence>
<protein>
    <submittedName>
        <fullName evidence="2">Uncharacterized membrane protein YoaK (UPF0700 family)</fullName>
    </submittedName>
</protein>
<keyword evidence="1" id="KW-1133">Transmembrane helix</keyword>
<dbReference type="PANTHER" id="PTHR37314">
    <property type="entry name" value="SLR0142 PROTEIN"/>
    <property type="match status" value="1"/>
</dbReference>
<dbReference type="OrthoDB" id="4272751at2"/>
<organism evidence="2 3">
    <name type="scientific">Tamaricihabitans halophyticus</name>
    <dbReference type="NCBI Taxonomy" id="1262583"/>
    <lineage>
        <taxon>Bacteria</taxon>
        <taxon>Bacillati</taxon>
        <taxon>Actinomycetota</taxon>
        <taxon>Actinomycetes</taxon>
        <taxon>Pseudonocardiales</taxon>
        <taxon>Pseudonocardiaceae</taxon>
        <taxon>Tamaricihabitans</taxon>
    </lineage>
</organism>
<feature type="transmembrane region" description="Helical" evidence="1">
    <location>
        <begin position="90"/>
        <end position="111"/>
    </location>
</feature>
<dbReference type="Pfam" id="PF06912">
    <property type="entry name" value="DUF1275"/>
    <property type="match status" value="1"/>
</dbReference>
<dbReference type="EMBL" id="SLXQ01000007">
    <property type="protein sequence ID" value="TCP50766.1"/>
    <property type="molecule type" value="Genomic_DNA"/>
</dbReference>
<feature type="transmembrane region" description="Helical" evidence="1">
    <location>
        <begin position="117"/>
        <end position="136"/>
    </location>
</feature>
<proteinExistence type="predicted"/>
<keyword evidence="1" id="KW-0812">Transmembrane</keyword>
<feature type="transmembrane region" description="Helical" evidence="1">
    <location>
        <begin position="180"/>
        <end position="213"/>
    </location>
</feature>
<dbReference type="InterPro" id="IPR010699">
    <property type="entry name" value="DUF1275"/>
</dbReference>
<sequence length="232" mass="23188">MLTQRRIQLVLLLILTFTTGIIDAAGYLGLDKVFAGNMTGNVVILGMAAVGADELPVAGPAVALVGFLVGAALAGRAVRGQPTGWSPRCSWLLIGAGLLMSSVAAMLLAFGDDLARPWALTVTAGMAAAMGVQAAAARHVAIKDLTTVVVTSTITGLAADSRVGAGNEQPWLRRAGAISLIALGALAGATLLMVHIGLAVATAAALMLGVAIVGQLTRSGDTAEQASSGHTG</sequence>
<evidence type="ECO:0000313" key="2">
    <source>
        <dbReference type="EMBL" id="TCP50766.1"/>
    </source>
</evidence>
<dbReference type="Proteomes" id="UP000294911">
    <property type="component" value="Unassembled WGS sequence"/>
</dbReference>
<accession>A0A4V6NRA2</accession>
<keyword evidence="1" id="KW-0472">Membrane</keyword>
<reference evidence="2 3" key="1">
    <citation type="submission" date="2019-03" db="EMBL/GenBank/DDBJ databases">
        <title>Genomic Encyclopedia of Type Strains, Phase IV (KMG-IV): sequencing the most valuable type-strain genomes for metagenomic binning, comparative biology and taxonomic classification.</title>
        <authorList>
            <person name="Goeker M."/>
        </authorList>
    </citation>
    <scope>NUCLEOTIDE SEQUENCE [LARGE SCALE GENOMIC DNA]</scope>
    <source>
        <strain evidence="2 3">DSM 45765</strain>
    </source>
</reference>
<gene>
    <name evidence="2" type="ORF">EV191_10726</name>
</gene>
<dbReference type="RefSeq" id="WP_132878010.1">
    <property type="nucleotide sequence ID" value="NZ_SLXQ01000007.1"/>
</dbReference>
<dbReference type="PANTHER" id="PTHR37314:SF4">
    <property type="entry name" value="UPF0700 TRANSMEMBRANE PROTEIN YOAK"/>
    <property type="match status" value="1"/>
</dbReference>
<comment type="caution">
    <text evidence="2">The sequence shown here is derived from an EMBL/GenBank/DDBJ whole genome shotgun (WGS) entry which is preliminary data.</text>
</comment>
<name>A0A4V6NRA2_9PSEU</name>
<dbReference type="AlphaFoldDB" id="A0A4V6NRA2"/>